<proteinExistence type="predicted"/>
<feature type="compositionally biased region" description="Basic and acidic residues" evidence="1">
    <location>
        <begin position="14"/>
        <end position="37"/>
    </location>
</feature>
<dbReference type="EMBL" id="BTRK01000003">
    <property type="protein sequence ID" value="GMR43730.1"/>
    <property type="molecule type" value="Genomic_DNA"/>
</dbReference>
<protein>
    <submittedName>
        <fullName evidence="2">Uncharacterized protein</fullName>
    </submittedName>
</protein>
<feature type="non-terminal residue" evidence="2">
    <location>
        <position position="1"/>
    </location>
</feature>
<reference evidence="3" key="1">
    <citation type="submission" date="2022-10" db="EMBL/GenBank/DDBJ databases">
        <title>Genome assembly of Pristionchus species.</title>
        <authorList>
            <person name="Yoshida K."/>
            <person name="Sommer R.J."/>
        </authorList>
    </citation>
    <scope>NUCLEOTIDE SEQUENCE [LARGE SCALE GENOMIC DNA]</scope>
    <source>
        <strain evidence="3">RS5460</strain>
    </source>
</reference>
<evidence type="ECO:0000313" key="2">
    <source>
        <dbReference type="EMBL" id="GMR43730.1"/>
    </source>
</evidence>
<evidence type="ECO:0000313" key="3">
    <source>
        <dbReference type="Proteomes" id="UP001328107"/>
    </source>
</evidence>
<keyword evidence="3" id="KW-1185">Reference proteome</keyword>
<sequence>QNSSMEDSNEGEEPSSKKCKSESVETKDKKEHDSKQKNDLHCPMCNAGCLLRCECGHETHSSRHSIECDISNITVIRNEDEPIRRLTDQHVVSVRLPTTNTQCVISQCEKYPKTPLGYLTHLSRHHKTTLYEEGLFFECSRGCIISTRSDISNHEKTCDGRNYTLHRMDENGVEERVL</sequence>
<dbReference type="Proteomes" id="UP001328107">
    <property type="component" value="Unassembled WGS sequence"/>
</dbReference>
<gene>
    <name evidence="2" type="ORF">PMAYCL1PPCAC_13925</name>
</gene>
<evidence type="ECO:0000256" key="1">
    <source>
        <dbReference type="SAM" id="MobiDB-lite"/>
    </source>
</evidence>
<accession>A0AAN5CF64</accession>
<name>A0AAN5CF64_9BILA</name>
<feature type="region of interest" description="Disordered" evidence="1">
    <location>
        <begin position="1"/>
        <end position="37"/>
    </location>
</feature>
<dbReference type="AlphaFoldDB" id="A0AAN5CF64"/>
<organism evidence="2 3">
    <name type="scientific">Pristionchus mayeri</name>
    <dbReference type="NCBI Taxonomy" id="1317129"/>
    <lineage>
        <taxon>Eukaryota</taxon>
        <taxon>Metazoa</taxon>
        <taxon>Ecdysozoa</taxon>
        <taxon>Nematoda</taxon>
        <taxon>Chromadorea</taxon>
        <taxon>Rhabditida</taxon>
        <taxon>Rhabditina</taxon>
        <taxon>Diplogasteromorpha</taxon>
        <taxon>Diplogasteroidea</taxon>
        <taxon>Neodiplogasteridae</taxon>
        <taxon>Pristionchus</taxon>
    </lineage>
</organism>
<comment type="caution">
    <text evidence="2">The sequence shown here is derived from an EMBL/GenBank/DDBJ whole genome shotgun (WGS) entry which is preliminary data.</text>
</comment>